<gene>
    <name evidence="2" type="ORF">CCMP2556_LOCUS46551</name>
</gene>
<feature type="compositionally biased region" description="Basic residues" evidence="1">
    <location>
        <begin position="384"/>
        <end position="393"/>
    </location>
</feature>
<feature type="region of interest" description="Disordered" evidence="1">
    <location>
        <begin position="277"/>
        <end position="310"/>
    </location>
</feature>
<dbReference type="EMBL" id="CAXAMN010025805">
    <property type="protein sequence ID" value="CAK9098228.1"/>
    <property type="molecule type" value="Genomic_DNA"/>
</dbReference>
<accession>A0ABP0REP9</accession>
<reference evidence="2 3" key="1">
    <citation type="submission" date="2024-02" db="EMBL/GenBank/DDBJ databases">
        <authorList>
            <person name="Chen Y."/>
            <person name="Shah S."/>
            <person name="Dougan E. K."/>
            <person name="Thang M."/>
            <person name="Chan C."/>
        </authorList>
    </citation>
    <scope>NUCLEOTIDE SEQUENCE [LARGE SCALE GENOMIC DNA]</scope>
</reference>
<feature type="compositionally biased region" description="Basic and acidic residues" evidence="1">
    <location>
        <begin position="394"/>
        <end position="412"/>
    </location>
</feature>
<evidence type="ECO:0000256" key="1">
    <source>
        <dbReference type="SAM" id="MobiDB-lite"/>
    </source>
</evidence>
<evidence type="ECO:0000313" key="2">
    <source>
        <dbReference type="EMBL" id="CAK9098228.1"/>
    </source>
</evidence>
<feature type="compositionally biased region" description="Basic and acidic residues" evidence="1">
    <location>
        <begin position="287"/>
        <end position="302"/>
    </location>
</feature>
<name>A0ABP0REP9_9DINO</name>
<feature type="region of interest" description="Disordered" evidence="1">
    <location>
        <begin position="618"/>
        <end position="640"/>
    </location>
</feature>
<sequence length="870" mass="95879">MDAKGKGAAAPAKGQQKGRRQMPMGKVLQLMTRGVVEGPLATTLVAAAAASVSKKPATASQPVEEVEGAEGDLTEAQVKRHDQIESLMAELNGLDEDNLKNKLGGLDNLTMMLLWKRFTMNREMEGEDQKYAPSTSGPGSTAKKQMLLRAWLKDGGQLQKHYRQAVIAFELKNVSKEGYKWRSWKKTCDDLGKEQAPPSNGENVHRTQSTWSFAQEATKIRNTRLKASSSKATKEDTLADYENLTLDDVKAEDNWGIEVVGEEDDFASMGLDPDLKKFCGSNKNKGHKDPEDNPKNEKKNKWELTSQVSSATTKQELSKKLLAFKAELCKEQSFFQAAMVDADDKKSQDCKQAVAMVKLAGDAIKQEAAKNALVASVKAVQACKKNHPKKKAKKEPEAGSDEGHRTSQDRHQSRNMSEPCPLWVLLVQKFALGTTSAIELQHLADAAVKSGASTPEMLQLQGLGAMGQGMNPQMTQQLWRSLDFDRPESLPIPWCLHGDGAPFTETDSIQVISFRCLLASMPVGDSQLLLAAIPKAAVSKETFNTIMECMAWSFTSLYEGKAPKKNHSGVPHGWSEGQTPEKGSFVGNLEWFASEFGFPYSSSNMICAYCLADQKKTGSERPFTDCRPTAPRPSHSENPGEAKMQLLNKKIAEMYGKLGIEAAKRIKHLTLNDVASSAEECPALKHIKGNKIRHFAPVALELSKLHADDRAGQHRVATLEELQRIYTLLDKNWKEWSPECGIALERAGQVLLAHYSWLANDAFEKRFASIFSGAEAPQIESPSGTSPSYPSSQRMVLWLRELYGHHKADIIQLHLGHTSSQSDWKGADEIQAGFSSTPQGVQKSGYHRLGRRVRKHCLAALQVGLPWAAD</sequence>
<protein>
    <submittedName>
        <fullName evidence="2">Uncharacterized protein</fullName>
    </submittedName>
</protein>
<keyword evidence="3" id="KW-1185">Reference proteome</keyword>
<feature type="region of interest" description="Disordered" evidence="1">
    <location>
        <begin position="1"/>
        <end position="23"/>
    </location>
</feature>
<feature type="compositionally biased region" description="Low complexity" evidence="1">
    <location>
        <begin position="1"/>
        <end position="15"/>
    </location>
</feature>
<proteinExistence type="predicted"/>
<feature type="region of interest" description="Disordered" evidence="1">
    <location>
        <begin position="383"/>
        <end position="415"/>
    </location>
</feature>
<organism evidence="2 3">
    <name type="scientific">Durusdinium trenchii</name>
    <dbReference type="NCBI Taxonomy" id="1381693"/>
    <lineage>
        <taxon>Eukaryota</taxon>
        <taxon>Sar</taxon>
        <taxon>Alveolata</taxon>
        <taxon>Dinophyceae</taxon>
        <taxon>Suessiales</taxon>
        <taxon>Symbiodiniaceae</taxon>
        <taxon>Durusdinium</taxon>
    </lineage>
</organism>
<comment type="caution">
    <text evidence="2">The sequence shown here is derived from an EMBL/GenBank/DDBJ whole genome shotgun (WGS) entry which is preliminary data.</text>
</comment>
<dbReference type="Proteomes" id="UP001642484">
    <property type="component" value="Unassembled WGS sequence"/>
</dbReference>
<evidence type="ECO:0000313" key="3">
    <source>
        <dbReference type="Proteomes" id="UP001642484"/>
    </source>
</evidence>